<dbReference type="GO" id="GO:0004176">
    <property type="term" value="F:ATP-dependent peptidase activity"/>
    <property type="evidence" value="ECO:0007669"/>
    <property type="project" value="InterPro"/>
</dbReference>
<evidence type="ECO:0000256" key="6">
    <source>
        <dbReference type="RuleBase" id="RU003567"/>
    </source>
</evidence>
<dbReference type="NCBIfam" id="NF045542">
    <property type="entry name" value="Clp_rel_HeadMat"/>
    <property type="match status" value="1"/>
</dbReference>
<name>A0A4R8GZH3_9FIRM</name>
<evidence type="ECO:0000313" key="8">
    <source>
        <dbReference type="EMBL" id="TDX52146.1"/>
    </source>
</evidence>
<protein>
    <recommendedName>
        <fullName evidence="6">ATP-dependent Clp protease proteolytic subunit</fullName>
    </recommendedName>
</protein>
<keyword evidence="9" id="KW-1185">Reference proteome</keyword>
<keyword evidence="4" id="KW-0378">Hydrolase</keyword>
<evidence type="ECO:0000256" key="4">
    <source>
        <dbReference type="ARBA" id="ARBA00022801"/>
    </source>
</evidence>
<dbReference type="PRINTS" id="PR00127">
    <property type="entry name" value="CLPPROTEASEP"/>
</dbReference>
<dbReference type="PANTHER" id="PTHR10381:SF70">
    <property type="entry name" value="ATP-DEPENDENT CLP PROTEASE PROTEOLYTIC SUBUNIT"/>
    <property type="match status" value="1"/>
</dbReference>
<comment type="caution">
    <text evidence="8">The sequence shown here is derived from an EMBL/GenBank/DDBJ whole genome shotgun (WGS) entry which is preliminary data.</text>
</comment>
<dbReference type="CDD" id="cd07016">
    <property type="entry name" value="S14_ClpP_1"/>
    <property type="match status" value="1"/>
</dbReference>
<keyword evidence="3" id="KW-0645">Protease</keyword>
<dbReference type="EMBL" id="SOEG01000008">
    <property type="protein sequence ID" value="TDX52146.1"/>
    <property type="molecule type" value="Genomic_DNA"/>
</dbReference>
<dbReference type="Pfam" id="PF00574">
    <property type="entry name" value="CLP_protease"/>
    <property type="match status" value="1"/>
</dbReference>
<dbReference type="GO" id="GO:0009368">
    <property type="term" value="C:endopeptidase Clp complex"/>
    <property type="evidence" value="ECO:0007669"/>
    <property type="project" value="TreeGrafter"/>
</dbReference>
<keyword evidence="5" id="KW-0720">Serine protease</keyword>
<dbReference type="STRING" id="926561.GCA_000379025_02571"/>
<dbReference type="RefSeq" id="WP_134116050.1">
    <property type="nucleotide sequence ID" value="NZ_SOEG01000008.1"/>
</dbReference>
<evidence type="ECO:0000256" key="5">
    <source>
        <dbReference type="ARBA" id="ARBA00022825"/>
    </source>
</evidence>
<dbReference type="GO" id="GO:0051117">
    <property type="term" value="F:ATPase binding"/>
    <property type="evidence" value="ECO:0007669"/>
    <property type="project" value="TreeGrafter"/>
</dbReference>
<dbReference type="Gene3D" id="3.90.226.10">
    <property type="entry name" value="2-enoyl-CoA Hydratase, Chain A, domain 1"/>
    <property type="match status" value="1"/>
</dbReference>
<feature type="compositionally biased region" description="Basic and acidic residues" evidence="7">
    <location>
        <begin position="231"/>
        <end position="241"/>
    </location>
</feature>
<dbReference type="Proteomes" id="UP000295832">
    <property type="component" value="Unassembled WGS sequence"/>
</dbReference>
<dbReference type="GO" id="GO:0004252">
    <property type="term" value="F:serine-type endopeptidase activity"/>
    <property type="evidence" value="ECO:0007669"/>
    <property type="project" value="InterPro"/>
</dbReference>
<evidence type="ECO:0000256" key="2">
    <source>
        <dbReference type="ARBA" id="ARBA00022490"/>
    </source>
</evidence>
<dbReference type="InterPro" id="IPR023562">
    <property type="entry name" value="ClpP/TepA"/>
</dbReference>
<feature type="region of interest" description="Disordered" evidence="7">
    <location>
        <begin position="225"/>
        <end position="258"/>
    </location>
</feature>
<evidence type="ECO:0000256" key="3">
    <source>
        <dbReference type="ARBA" id="ARBA00022670"/>
    </source>
</evidence>
<evidence type="ECO:0000256" key="7">
    <source>
        <dbReference type="SAM" id="MobiDB-lite"/>
    </source>
</evidence>
<dbReference type="GO" id="GO:0006515">
    <property type="term" value="P:protein quality control for misfolded or incompletely synthesized proteins"/>
    <property type="evidence" value="ECO:0007669"/>
    <property type="project" value="TreeGrafter"/>
</dbReference>
<sequence length="272" mass="31087">MKKRLWQLKQATEQPDVLELYIYDDIESDYMDWWTWSAVESETSAKFFREELAKYPGAKQINLYVNSYGGSVYEAMAIRNQLKRHQATITAYVDGFACSAASFILTACDEVKMYSNTMQMIHNMWDVVAGNANQLRKAADDLDKLMEGNRQAYLEKSGGKISEEELIELLDNETWLTAQECLDYGLADEVIAEEADLTEAKQLLQKANKTLEQQLSYSRALSAQIKQLSQKPKEAEPKPDPKPIPNDNNDPEPQENKTKNLFMALFANKEED</sequence>
<proteinExistence type="inferred from homology"/>
<dbReference type="InterPro" id="IPR029045">
    <property type="entry name" value="ClpP/crotonase-like_dom_sf"/>
</dbReference>
<organism evidence="8 9">
    <name type="scientific">Orenia marismortui</name>
    <dbReference type="NCBI Taxonomy" id="46469"/>
    <lineage>
        <taxon>Bacteria</taxon>
        <taxon>Bacillati</taxon>
        <taxon>Bacillota</taxon>
        <taxon>Clostridia</taxon>
        <taxon>Halanaerobiales</taxon>
        <taxon>Halobacteroidaceae</taxon>
        <taxon>Orenia</taxon>
    </lineage>
</organism>
<comment type="similarity">
    <text evidence="1 6">Belongs to the peptidase S14 family.</text>
</comment>
<gene>
    <name evidence="8" type="ORF">C7959_10868</name>
</gene>
<accession>A0A4R8GZH3</accession>
<dbReference type="InterPro" id="IPR001907">
    <property type="entry name" value="ClpP"/>
</dbReference>
<dbReference type="AlphaFoldDB" id="A0A4R8GZH3"/>
<dbReference type="PANTHER" id="PTHR10381">
    <property type="entry name" value="ATP-DEPENDENT CLP PROTEASE PROTEOLYTIC SUBUNIT"/>
    <property type="match status" value="1"/>
</dbReference>
<keyword evidence="2" id="KW-0963">Cytoplasm</keyword>
<dbReference type="SUPFAM" id="SSF52096">
    <property type="entry name" value="ClpP/crotonase"/>
    <property type="match status" value="1"/>
</dbReference>
<evidence type="ECO:0000256" key="1">
    <source>
        <dbReference type="ARBA" id="ARBA00007039"/>
    </source>
</evidence>
<reference evidence="8 9" key="1">
    <citation type="submission" date="2019-03" db="EMBL/GenBank/DDBJ databases">
        <title>Subsurface microbial communities from deep shales in Ohio and West Virginia, USA.</title>
        <authorList>
            <person name="Wrighton K."/>
        </authorList>
    </citation>
    <scope>NUCLEOTIDE SEQUENCE [LARGE SCALE GENOMIC DNA]</scope>
    <source>
        <strain evidence="8 9">MSL 6dP</strain>
    </source>
</reference>
<evidence type="ECO:0000313" key="9">
    <source>
        <dbReference type="Proteomes" id="UP000295832"/>
    </source>
</evidence>